<evidence type="ECO:0000313" key="2">
    <source>
        <dbReference type="EMBL" id="KOM57222.1"/>
    </source>
</evidence>
<sequence length="160" mass="17533">MGIVGDGKGVPNSRAKNDERGENPVREEKKGEKAWICWPATTSVVSGSLKQRHGWIGEGETRLVRRGKDAVVIFIEVAGPFRRPQLAVESSTRGGLLEGDGGPCTGVAEAKSSLGCRRYRKAREKRWCDGRSGLVKERRCACGSDAHFIGELGWKKERNP</sequence>
<gene>
    <name evidence="2" type="ORF">LR48_Vigan11g025400</name>
</gene>
<name>A0A0L9VQS2_PHAAN</name>
<reference evidence="3" key="1">
    <citation type="journal article" date="2015" name="Proc. Natl. Acad. Sci. U.S.A.">
        <title>Genome sequencing of adzuki bean (Vigna angularis) provides insight into high starch and low fat accumulation and domestication.</title>
        <authorList>
            <person name="Yang K."/>
            <person name="Tian Z."/>
            <person name="Chen C."/>
            <person name="Luo L."/>
            <person name="Zhao B."/>
            <person name="Wang Z."/>
            <person name="Yu L."/>
            <person name="Li Y."/>
            <person name="Sun Y."/>
            <person name="Li W."/>
            <person name="Chen Y."/>
            <person name="Li Y."/>
            <person name="Zhang Y."/>
            <person name="Ai D."/>
            <person name="Zhao J."/>
            <person name="Shang C."/>
            <person name="Ma Y."/>
            <person name="Wu B."/>
            <person name="Wang M."/>
            <person name="Gao L."/>
            <person name="Sun D."/>
            <person name="Zhang P."/>
            <person name="Guo F."/>
            <person name="Wang W."/>
            <person name="Li Y."/>
            <person name="Wang J."/>
            <person name="Varshney R.K."/>
            <person name="Wang J."/>
            <person name="Ling H.Q."/>
            <person name="Wan P."/>
        </authorList>
    </citation>
    <scope>NUCLEOTIDE SEQUENCE</scope>
    <source>
        <strain evidence="3">cv. Jingnong 6</strain>
    </source>
</reference>
<dbReference type="Gramene" id="KOM57222">
    <property type="protein sequence ID" value="KOM57222"/>
    <property type="gene ID" value="LR48_Vigan11g025400"/>
</dbReference>
<feature type="compositionally biased region" description="Basic and acidic residues" evidence="1">
    <location>
        <begin position="15"/>
        <end position="28"/>
    </location>
</feature>
<protein>
    <submittedName>
        <fullName evidence="2">Uncharacterized protein</fullName>
    </submittedName>
</protein>
<feature type="region of interest" description="Disordered" evidence="1">
    <location>
        <begin position="1"/>
        <end position="28"/>
    </location>
</feature>
<dbReference type="Proteomes" id="UP000053144">
    <property type="component" value="Chromosome 11"/>
</dbReference>
<organism evidence="2 3">
    <name type="scientific">Phaseolus angularis</name>
    <name type="common">Azuki bean</name>
    <name type="synonym">Vigna angularis</name>
    <dbReference type="NCBI Taxonomy" id="3914"/>
    <lineage>
        <taxon>Eukaryota</taxon>
        <taxon>Viridiplantae</taxon>
        <taxon>Streptophyta</taxon>
        <taxon>Embryophyta</taxon>
        <taxon>Tracheophyta</taxon>
        <taxon>Spermatophyta</taxon>
        <taxon>Magnoliopsida</taxon>
        <taxon>eudicotyledons</taxon>
        <taxon>Gunneridae</taxon>
        <taxon>Pentapetalae</taxon>
        <taxon>rosids</taxon>
        <taxon>fabids</taxon>
        <taxon>Fabales</taxon>
        <taxon>Fabaceae</taxon>
        <taxon>Papilionoideae</taxon>
        <taxon>50 kb inversion clade</taxon>
        <taxon>NPAAA clade</taxon>
        <taxon>indigoferoid/millettioid clade</taxon>
        <taxon>Phaseoleae</taxon>
        <taxon>Vigna</taxon>
    </lineage>
</organism>
<evidence type="ECO:0000313" key="3">
    <source>
        <dbReference type="Proteomes" id="UP000053144"/>
    </source>
</evidence>
<accession>A0A0L9VQS2</accession>
<proteinExistence type="predicted"/>
<dbReference type="AlphaFoldDB" id="A0A0L9VQS2"/>
<dbReference type="EMBL" id="CM003381">
    <property type="protein sequence ID" value="KOM57222.1"/>
    <property type="molecule type" value="Genomic_DNA"/>
</dbReference>
<evidence type="ECO:0000256" key="1">
    <source>
        <dbReference type="SAM" id="MobiDB-lite"/>
    </source>
</evidence>